<proteinExistence type="predicted"/>
<protein>
    <submittedName>
        <fullName evidence="1">Uncharacterized protein</fullName>
    </submittedName>
</protein>
<accession>A0ACB9DYP9</accession>
<evidence type="ECO:0000313" key="2">
    <source>
        <dbReference type="Proteomes" id="UP001055811"/>
    </source>
</evidence>
<keyword evidence="2" id="KW-1185">Reference proteome</keyword>
<gene>
    <name evidence="1" type="ORF">L2E82_22960</name>
</gene>
<dbReference type="EMBL" id="CM042012">
    <property type="protein sequence ID" value="KAI3751869.1"/>
    <property type="molecule type" value="Genomic_DNA"/>
</dbReference>
<reference evidence="1 2" key="2">
    <citation type="journal article" date="2022" name="Mol. Ecol. Resour.">
        <title>The genomes of chicory, endive, great burdock and yacon provide insights into Asteraceae paleo-polyploidization history and plant inulin production.</title>
        <authorList>
            <person name="Fan W."/>
            <person name="Wang S."/>
            <person name="Wang H."/>
            <person name="Wang A."/>
            <person name="Jiang F."/>
            <person name="Liu H."/>
            <person name="Zhao H."/>
            <person name="Xu D."/>
            <person name="Zhang Y."/>
        </authorList>
    </citation>
    <scope>NUCLEOTIDE SEQUENCE [LARGE SCALE GENOMIC DNA]</scope>
    <source>
        <strain evidence="2">cv. Punajuju</strain>
        <tissue evidence="1">Leaves</tissue>
    </source>
</reference>
<sequence length="252" mass="30252">MSEDIKKKIHDEDDKDKVNWDNNSRTTQQNRPYHRNKKEEEEVGIWGILLFGLIGATATTLAVGHMRQTVDWVYSQITRSQSWKGASGRNFRSSFQEEAWKRYNRRMQEEYEEEMERVERIRRMQSVFNREKSKQQRGYESWRQNNAGGYHQHFQRDDWYWKTDTAHGNRSNFKEPPRSPINYSLSHHYAILGLSRSRSKPYTDDEIKTAFRSKAKQFHPDQNQENKDVAEARFKEVMTSYEAIKSERKNMK</sequence>
<organism evidence="1 2">
    <name type="scientific">Cichorium intybus</name>
    <name type="common">Chicory</name>
    <dbReference type="NCBI Taxonomy" id="13427"/>
    <lineage>
        <taxon>Eukaryota</taxon>
        <taxon>Viridiplantae</taxon>
        <taxon>Streptophyta</taxon>
        <taxon>Embryophyta</taxon>
        <taxon>Tracheophyta</taxon>
        <taxon>Spermatophyta</taxon>
        <taxon>Magnoliopsida</taxon>
        <taxon>eudicotyledons</taxon>
        <taxon>Gunneridae</taxon>
        <taxon>Pentapetalae</taxon>
        <taxon>asterids</taxon>
        <taxon>campanulids</taxon>
        <taxon>Asterales</taxon>
        <taxon>Asteraceae</taxon>
        <taxon>Cichorioideae</taxon>
        <taxon>Cichorieae</taxon>
        <taxon>Cichoriinae</taxon>
        <taxon>Cichorium</taxon>
    </lineage>
</organism>
<dbReference type="Proteomes" id="UP001055811">
    <property type="component" value="Linkage Group LG04"/>
</dbReference>
<reference evidence="2" key="1">
    <citation type="journal article" date="2022" name="Mol. Ecol. Resour.">
        <title>The genomes of chicory, endive, great burdock and yacon provide insights into Asteraceae palaeo-polyploidization history and plant inulin production.</title>
        <authorList>
            <person name="Fan W."/>
            <person name="Wang S."/>
            <person name="Wang H."/>
            <person name="Wang A."/>
            <person name="Jiang F."/>
            <person name="Liu H."/>
            <person name="Zhao H."/>
            <person name="Xu D."/>
            <person name="Zhang Y."/>
        </authorList>
    </citation>
    <scope>NUCLEOTIDE SEQUENCE [LARGE SCALE GENOMIC DNA]</scope>
    <source>
        <strain evidence="2">cv. Punajuju</strain>
    </source>
</reference>
<name>A0ACB9DYP9_CICIN</name>
<evidence type="ECO:0000313" key="1">
    <source>
        <dbReference type="EMBL" id="KAI3751869.1"/>
    </source>
</evidence>
<comment type="caution">
    <text evidence="1">The sequence shown here is derived from an EMBL/GenBank/DDBJ whole genome shotgun (WGS) entry which is preliminary data.</text>
</comment>